<dbReference type="Proteomes" id="UP000233551">
    <property type="component" value="Unassembled WGS sequence"/>
</dbReference>
<proteinExistence type="predicted"/>
<evidence type="ECO:0000313" key="3">
    <source>
        <dbReference type="Proteomes" id="UP000233551"/>
    </source>
</evidence>
<organism evidence="2 3">
    <name type="scientific">Punica granatum</name>
    <name type="common">Pomegranate</name>
    <dbReference type="NCBI Taxonomy" id="22663"/>
    <lineage>
        <taxon>Eukaryota</taxon>
        <taxon>Viridiplantae</taxon>
        <taxon>Streptophyta</taxon>
        <taxon>Embryophyta</taxon>
        <taxon>Tracheophyta</taxon>
        <taxon>Spermatophyta</taxon>
        <taxon>Magnoliopsida</taxon>
        <taxon>eudicotyledons</taxon>
        <taxon>Gunneridae</taxon>
        <taxon>Pentapetalae</taxon>
        <taxon>rosids</taxon>
        <taxon>malvids</taxon>
        <taxon>Myrtales</taxon>
        <taxon>Lythraceae</taxon>
        <taxon>Punica</taxon>
    </lineage>
</organism>
<accession>A0A2I0J220</accession>
<comment type="caution">
    <text evidence="2">The sequence shown here is derived from an EMBL/GenBank/DDBJ whole genome shotgun (WGS) entry which is preliminary data.</text>
</comment>
<name>A0A2I0J220_PUNGR</name>
<protein>
    <submittedName>
        <fullName evidence="2">Uncharacterized protein</fullName>
    </submittedName>
</protein>
<evidence type="ECO:0000313" key="2">
    <source>
        <dbReference type="EMBL" id="PKI50287.1"/>
    </source>
</evidence>
<sequence length="143" mass="15183">MHPQGGRKKTTGPRAMVQFSPDSNDGSACLIGCVYISEWAPQGSSNHIGRGGVQWDRPQRNNVVRREKDRTEVPGGMVMAPVVEGGKGSGKLGGGGTVGPIPSLLSYSHPASPCSLPFAPRVHLSRTPPRTTSLSCVVQIQRR</sequence>
<reference evidence="2 3" key="1">
    <citation type="submission" date="2017-11" db="EMBL/GenBank/DDBJ databases">
        <title>De-novo sequencing of pomegranate (Punica granatum L.) genome.</title>
        <authorList>
            <person name="Akparov Z."/>
            <person name="Amiraslanov A."/>
            <person name="Hajiyeva S."/>
            <person name="Abbasov M."/>
            <person name="Kaur K."/>
            <person name="Hamwieh A."/>
            <person name="Solovyev V."/>
            <person name="Salamov A."/>
            <person name="Braich B."/>
            <person name="Kosarev P."/>
            <person name="Mahmoud A."/>
            <person name="Hajiyev E."/>
            <person name="Babayeva S."/>
            <person name="Izzatullayeva V."/>
            <person name="Mammadov A."/>
            <person name="Mammadov A."/>
            <person name="Sharifova S."/>
            <person name="Ojaghi J."/>
            <person name="Eynullazada K."/>
            <person name="Bayramov B."/>
            <person name="Abdulazimova A."/>
            <person name="Shahmuradov I."/>
        </authorList>
    </citation>
    <scope>NUCLEOTIDE SEQUENCE [LARGE SCALE GENOMIC DNA]</scope>
    <source>
        <strain evidence="3">cv. AG2017</strain>
        <tissue evidence="2">Leaf</tissue>
    </source>
</reference>
<feature type="region of interest" description="Disordered" evidence="1">
    <location>
        <begin position="46"/>
        <end position="95"/>
    </location>
</feature>
<dbReference type="AlphaFoldDB" id="A0A2I0J220"/>
<feature type="compositionally biased region" description="Gly residues" evidence="1">
    <location>
        <begin position="85"/>
        <end position="95"/>
    </location>
</feature>
<dbReference type="EMBL" id="PGOL01002138">
    <property type="protein sequence ID" value="PKI50287.1"/>
    <property type="molecule type" value="Genomic_DNA"/>
</dbReference>
<feature type="compositionally biased region" description="Basic residues" evidence="1">
    <location>
        <begin position="1"/>
        <end position="11"/>
    </location>
</feature>
<gene>
    <name evidence="2" type="ORF">CRG98_029360</name>
</gene>
<keyword evidence="3" id="KW-1185">Reference proteome</keyword>
<feature type="region of interest" description="Disordered" evidence="1">
    <location>
        <begin position="1"/>
        <end position="21"/>
    </location>
</feature>
<evidence type="ECO:0000256" key="1">
    <source>
        <dbReference type="SAM" id="MobiDB-lite"/>
    </source>
</evidence>